<reference evidence="1 2" key="1">
    <citation type="submission" date="2018-11" db="EMBL/GenBank/DDBJ databases">
        <title>Genome assembly of Steccherinum ochraceum LE-BIN_3174, the white-rot fungus of the Steccherinaceae family (The Residual Polyporoid clade, Polyporales, Basidiomycota).</title>
        <authorList>
            <person name="Fedorova T.V."/>
            <person name="Glazunova O.A."/>
            <person name="Landesman E.O."/>
            <person name="Moiseenko K.V."/>
            <person name="Psurtseva N.V."/>
            <person name="Savinova O.S."/>
            <person name="Shakhova N.V."/>
            <person name="Tyazhelova T.V."/>
            <person name="Vasina D.V."/>
        </authorList>
    </citation>
    <scope>NUCLEOTIDE SEQUENCE [LARGE SCALE GENOMIC DNA]</scope>
    <source>
        <strain evidence="1 2">LE-BIN_3174</strain>
    </source>
</reference>
<evidence type="ECO:0000313" key="2">
    <source>
        <dbReference type="Proteomes" id="UP000292702"/>
    </source>
</evidence>
<organism evidence="1 2">
    <name type="scientific">Steccherinum ochraceum</name>
    <dbReference type="NCBI Taxonomy" id="92696"/>
    <lineage>
        <taxon>Eukaryota</taxon>
        <taxon>Fungi</taxon>
        <taxon>Dikarya</taxon>
        <taxon>Basidiomycota</taxon>
        <taxon>Agaricomycotina</taxon>
        <taxon>Agaricomycetes</taxon>
        <taxon>Polyporales</taxon>
        <taxon>Steccherinaceae</taxon>
        <taxon>Steccherinum</taxon>
    </lineage>
</organism>
<evidence type="ECO:0000313" key="1">
    <source>
        <dbReference type="EMBL" id="TCD70771.1"/>
    </source>
</evidence>
<accession>A0A4R0RPX2</accession>
<protein>
    <submittedName>
        <fullName evidence="1">Uncharacterized protein</fullName>
    </submittedName>
</protein>
<dbReference type="EMBL" id="RWJN01000015">
    <property type="protein sequence ID" value="TCD70771.1"/>
    <property type="molecule type" value="Genomic_DNA"/>
</dbReference>
<dbReference type="Proteomes" id="UP000292702">
    <property type="component" value="Unassembled WGS sequence"/>
</dbReference>
<comment type="caution">
    <text evidence="1">The sequence shown here is derived from an EMBL/GenBank/DDBJ whole genome shotgun (WGS) entry which is preliminary data.</text>
</comment>
<dbReference type="AlphaFoldDB" id="A0A4R0RPX2"/>
<gene>
    <name evidence="1" type="ORF">EIP91_001802</name>
</gene>
<keyword evidence="2" id="KW-1185">Reference proteome</keyword>
<proteinExistence type="predicted"/>
<name>A0A4R0RPX2_9APHY</name>
<sequence length="139" mass="15645">MVVTRPSANDGPVFLVDHPIRENYDTFEAYLRICPYSAFAALNRGTQWEEAKDRLQAVLITDIAATDARKREFYFSGTPEIEANLVQYLCAIGSPPRRIKPLGGSRTIHDIYGDVVYHNGAMEYIETDDLKIGFVNEGD</sequence>